<evidence type="ECO:0000256" key="1">
    <source>
        <dbReference type="ARBA" id="ARBA00022490"/>
    </source>
</evidence>
<protein>
    <submittedName>
        <fullName evidence="5">S-adenosylmethionine:tRNA ribosyltransferase-isomerase</fullName>
    </submittedName>
</protein>
<dbReference type="EMBL" id="VMGN01000044">
    <property type="protein sequence ID" value="TSC93454.1"/>
    <property type="molecule type" value="Genomic_DNA"/>
</dbReference>
<dbReference type="Gene3D" id="3.40.1780.10">
    <property type="entry name" value="QueA-like"/>
    <property type="match status" value="1"/>
</dbReference>
<dbReference type="SUPFAM" id="SSF111337">
    <property type="entry name" value="QueA-like"/>
    <property type="match status" value="1"/>
</dbReference>
<organism evidence="5 6">
    <name type="scientific">Candidatus Berkelbacteria bacterium Athens1014_28</name>
    <dbReference type="NCBI Taxonomy" id="2017145"/>
    <lineage>
        <taxon>Bacteria</taxon>
        <taxon>Candidatus Berkelbacteria</taxon>
    </lineage>
</organism>
<proteinExistence type="predicted"/>
<evidence type="ECO:0000313" key="5">
    <source>
        <dbReference type="EMBL" id="TSC93454.1"/>
    </source>
</evidence>
<keyword evidence="2 5" id="KW-0808">Transferase</keyword>
<gene>
    <name evidence="5" type="ORF">Athens101428_667</name>
</gene>
<keyword evidence="5" id="KW-0413">Isomerase</keyword>
<dbReference type="InterPro" id="IPR003699">
    <property type="entry name" value="QueA"/>
</dbReference>
<name>A0A554LKV4_9BACT</name>
<keyword evidence="1" id="KW-0963">Cytoplasm</keyword>
<dbReference type="GO" id="GO:0008616">
    <property type="term" value="P:tRNA queuosine(34) biosynthetic process"/>
    <property type="evidence" value="ECO:0007669"/>
    <property type="project" value="UniProtKB-KW"/>
</dbReference>
<accession>A0A554LKV4</accession>
<dbReference type="Pfam" id="PF02547">
    <property type="entry name" value="Queuosine_synth"/>
    <property type="match status" value="1"/>
</dbReference>
<dbReference type="PANTHER" id="PTHR30307">
    <property type="entry name" value="S-ADENOSYLMETHIONINE:TRNA RIBOSYLTRANSFERASE-ISOMERASE"/>
    <property type="match status" value="1"/>
</dbReference>
<evidence type="ECO:0000256" key="3">
    <source>
        <dbReference type="ARBA" id="ARBA00022691"/>
    </source>
</evidence>
<feature type="non-terminal residue" evidence="5">
    <location>
        <position position="1"/>
    </location>
</feature>
<sequence>IDLHVGLGTFLPVTEENLSKNKLHYENFSVSKKTIEKILETKKNGGRIIAVGTTTVRALESSAEKILSNKNSDIHSKTEIFIQPGFEFKIVDGLITNFHLPKSSLMMLVAAFLQFKGEKDGQKNC</sequence>
<dbReference type="GO" id="GO:0051075">
    <property type="term" value="F:S-adenosylmethionine:tRNA ribosyltransferase-isomerase activity"/>
    <property type="evidence" value="ECO:0007669"/>
    <property type="project" value="TreeGrafter"/>
</dbReference>
<evidence type="ECO:0000256" key="4">
    <source>
        <dbReference type="ARBA" id="ARBA00022785"/>
    </source>
</evidence>
<keyword evidence="4" id="KW-0671">Queuosine biosynthesis</keyword>
<reference evidence="5 6" key="1">
    <citation type="submission" date="2017-07" db="EMBL/GenBank/DDBJ databases">
        <title>Mechanisms for carbon and nitrogen cycling indicate functional differentiation within the Candidate Phyla Radiation.</title>
        <authorList>
            <person name="Danczak R.E."/>
            <person name="Johnston M.D."/>
            <person name="Kenah C."/>
            <person name="Slattery M."/>
            <person name="Wrighton K.C."/>
            <person name="Wilkins M.J."/>
        </authorList>
    </citation>
    <scope>NUCLEOTIDE SEQUENCE [LARGE SCALE GENOMIC DNA]</scope>
    <source>
        <strain evidence="5">Athens1014_28</strain>
    </source>
</reference>
<dbReference type="AlphaFoldDB" id="A0A554LKV4"/>
<dbReference type="InterPro" id="IPR042118">
    <property type="entry name" value="QueA_dom1"/>
</dbReference>
<comment type="caution">
    <text evidence="5">The sequence shown here is derived from an EMBL/GenBank/DDBJ whole genome shotgun (WGS) entry which is preliminary data.</text>
</comment>
<keyword evidence="3" id="KW-0949">S-adenosyl-L-methionine</keyword>
<dbReference type="Proteomes" id="UP000316495">
    <property type="component" value="Unassembled WGS sequence"/>
</dbReference>
<evidence type="ECO:0000313" key="6">
    <source>
        <dbReference type="Proteomes" id="UP000316495"/>
    </source>
</evidence>
<dbReference type="PANTHER" id="PTHR30307:SF0">
    <property type="entry name" value="S-ADENOSYLMETHIONINE:TRNA RIBOSYLTRANSFERASE-ISOMERASE"/>
    <property type="match status" value="1"/>
</dbReference>
<evidence type="ECO:0000256" key="2">
    <source>
        <dbReference type="ARBA" id="ARBA00022679"/>
    </source>
</evidence>
<dbReference type="InterPro" id="IPR036100">
    <property type="entry name" value="QueA_sf"/>
</dbReference>